<dbReference type="EMBL" id="CP002156">
    <property type="protein sequence ID" value="ADM09379.1"/>
    <property type="molecule type" value="Genomic_DNA"/>
</dbReference>
<evidence type="ECO:0000256" key="5">
    <source>
        <dbReference type="ARBA" id="ARBA00023235"/>
    </source>
</evidence>
<dbReference type="STRING" id="314260.PB2503_06567"/>
<keyword evidence="4 6" id="KW-0697">Rotamase</keyword>
<evidence type="ECO:0000313" key="10">
    <source>
        <dbReference type="EMBL" id="ADM09379.1"/>
    </source>
</evidence>
<keyword evidence="7" id="KW-0175">Coiled coil</keyword>
<dbReference type="GO" id="GO:0003755">
    <property type="term" value="F:peptidyl-prolyl cis-trans isomerase activity"/>
    <property type="evidence" value="ECO:0007669"/>
    <property type="project" value="UniProtKB-KW"/>
</dbReference>
<dbReference type="eggNOG" id="COG0545">
    <property type="taxonomic scope" value="Bacteria"/>
</dbReference>
<dbReference type="Pfam" id="PF01346">
    <property type="entry name" value="FKBP_N"/>
    <property type="match status" value="1"/>
</dbReference>
<dbReference type="RefSeq" id="WP_013300353.1">
    <property type="nucleotide sequence ID" value="NC_014414.1"/>
</dbReference>
<sequence length="366" mass="39013">MRHVSLAALSAILLATGCGGDAPEEAAETTTATTEGESLDIPAAPNPVGERNVQMAQEFLQQNAERDEVRVLDSGLQLEVIEPGDGARPDREDLVRFHFSGQLLDGTVIQDSRAGGEPLAVPSPLVPQIESWADLPIPGLPLALAEMEEGSRVRAVIPPEIVSPEGQRTPFPEGTALIFDIELVEVVEEGNTARLAEVEAQQQELIDRLRAEQEAAQAAAQEALAQAAAANREASTAFLSEVRSREGIQSTASGLLYEVIEDSGNSESPEATDVVTVHYRGTLPDGQEFDSSYARGEPTSFPLDRVISGWTEGVALMDVGDKYKFYIPASLAYGEQGTPGGPIGPEQALVFEIELIDFEEPGQQGG</sequence>
<organism evidence="10 11">
    <name type="scientific">Parvularcula bermudensis (strain ATCC BAA-594 / HTCC2503 / KCTC 12087)</name>
    <dbReference type="NCBI Taxonomy" id="314260"/>
    <lineage>
        <taxon>Bacteria</taxon>
        <taxon>Pseudomonadati</taxon>
        <taxon>Pseudomonadota</taxon>
        <taxon>Alphaproteobacteria</taxon>
        <taxon>Parvularculales</taxon>
        <taxon>Parvularculaceae</taxon>
        <taxon>Parvularcula</taxon>
    </lineage>
</organism>
<evidence type="ECO:0000256" key="7">
    <source>
        <dbReference type="SAM" id="Coils"/>
    </source>
</evidence>
<evidence type="ECO:0000256" key="1">
    <source>
        <dbReference type="ARBA" id="ARBA00000971"/>
    </source>
</evidence>
<dbReference type="PANTHER" id="PTHR43811:SF57">
    <property type="entry name" value="FKBP-TYPE PEPTIDYL-PROLYL CIS-TRANS ISOMERASE FKPA-RELATED"/>
    <property type="match status" value="1"/>
</dbReference>
<feature type="region of interest" description="Disordered" evidence="8">
    <location>
        <begin position="18"/>
        <end position="47"/>
    </location>
</feature>
<proteinExistence type="inferred from homology"/>
<feature type="coiled-coil region" evidence="7">
    <location>
        <begin position="195"/>
        <end position="233"/>
    </location>
</feature>
<dbReference type="FunFam" id="3.10.50.40:FF:000006">
    <property type="entry name" value="Peptidyl-prolyl cis-trans isomerase"/>
    <property type="match status" value="1"/>
</dbReference>
<keyword evidence="5 6" id="KW-0413">Isomerase</keyword>
<dbReference type="AlphaFoldDB" id="E0TI40"/>
<comment type="catalytic activity">
    <reaction evidence="1 6">
        <text>[protein]-peptidylproline (omega=180) = [protein]-peptidylproline (omega=0)</text>
        <dbReference type="Rhea" id="RHEA:16237"/>
        <dbReference type="Rhea" id="RHEA-COMP:10747"/>
        <dbReference type="Rhea" id="RHEA-COMP:10748"/>
        <dbReference type="ChEBI" id="CHEBI:83833"/>
        <dbReference type="ChEBI" id="CHEBI:83834"/>
        <dbReference type="EC" id="5.2.1.8"/>
    </reaction>
</comment>
<dbReference type="Proteomes" id="UP000001302">
    <property type="component" value="Chromosome"/>
</dbReference>
<dbReference type="SUPFAM" id="SSF54534">
    <property type="entry name" value="FKBP-like"/>
    <property type="match status" value="2"/>
</dbReference>
<evidence type="ECO:0000259" key="9">
    <source>
        <dbReference type="PROSITE" id="PS50059"/>
    </source>
</evidence>
<reference evidence="11" key="1">
    <citation type="submission" date="2010-08" db="EMBL/GenBank/DDBJ databases">
        <title>Genome sequence of Parvularcula bermudensis HTCC2503.</title>
        <authorList>
            <person name="Kang D.-M."/>
            <person name="Oh H.-M."/>
            <person name="Cho J.-C."/>
        </authorList>
    </citation>
    <scope>NUCLEOTIDE SEQUENCE [LARGE SCALE GENOMIC DNA]</scope>
    <source>
        <strain evidence="11">ATCC BAA-594 / HTCC2503 / KCTC 12087</strain>
    </source>
</reference>
<dbReference type="InterPro" id="IPR000774">
    <property type="entry name" value="PPIase_FKBP_N"/>
</dbReference>
<dbReference type="EC" id="5.2.1.8" evidence="3 6"/>
<gene>
    <name evidence="10" type="ordered locus">PB2503_06567</name>
</gene>
<dbReference type="KEGG" id="pbr:PB2503_06567"/>
<dbReference type="PROSITE" id="PS50059">
    <property type="entry name" value="FKBP_PPIASE"/>
    <property type="match status" value="2"/>
</dbReference>
<evidence type="ECO:0000256" key="8">
    <source>
        <dbReference type="SAM" id="MobiDB-lite"/>
    </source>
</evidence>
<reference evidence="10 11" key="2">
    <citation type="journal article" date="2011" name="J. Bacteriol.">
        <title>Complete genome sequence of strain HTCC2503T of Parvularcula bermudensis, the type species of the order "Parvularculales" in the class Alphaproteobacteria.</title>
        <authorList>
            <person name="Oh H.M."/>
            <person name="Kang I."/>
            <person name="Vergin K.L."/>
            <person name="Kang D."/>
            <person name="Rhee K.H."/>
            <person name="Giovannoni S.J."/>
            <person name="Cho J.C."/>
        </authorList>
    </citation>
    <scope>NUCLEOTIDE SEQUENCE [LARGE SCALE GENOMIC DNA]</scope>
    <source>
        <strain evidence="11">ATCC BAA-594 / HTCC2503 / KCTC 12087</strain>
    </source>
</reference>
<comment type="similarity">
    <text evidence="2">Belongs to the FKBP-type PPIase family.</text>
</comment>
<feature type="domain" description="PPIase FKBP-type" evidence="9">
    <location>
        <begin position="92"/>
        <end position="187"/>
    </location>
</feature>
<dbReference type="InterPro" id="IPR001179">
    <property type="entry name" value="PPIase_FKBP_dom"/>
</dbReference>
<evidence type="ECO:0000256" key="3">
    <source>
        <dbReference type="ARBA" id="ARBA00013194"/>
    </source>
</evidence>
<dbReference type="GO" id="GO:0006457">
    <property type="term" value="P:protein folding"/>
    <property type="evidence" value="ECO:0007669"/>
    <property type="project" value="InterPro"/>
</dbReference>
<evidence type="ECO:0000256" key="6">
    <source>
        <dbReference type="PROSITE-ProRule" id="PRU00277"/>
    </source>
</evidence>
<keyword evidence="11" id="KW-1185">Reference proteome</keyword>
<dbReference type="Pfam" id="PF00254">
    <property type="entry name" value="FKBP_C"/>
    <property type="match status" value="2"/>
</dbReference>
<protein>
    <recommendedName>
        <fullName evidence="3 6">peptidylprolyl isomerase</fullName>
        <ecNumber evidence="3 6">5.2.1.8</ecNumber>
    </recommendedName>
</protein>
<feature type="domain" description="PPIase FKBP-type" evidence="9">
    <location>
        <begin position="272"/>
        <end position="359"/>
    </location>
</feature>
<dbReference type="InterPro" id="IPR046357">
    <property type="entry name" value="PPIase_dom_sf"/>
</dbReference>
<name>E0TI40_PARBH</name>
<dbReference type="PROSITE" id="PS51257">
    <property type="entry name" value="PROKAR_LIPOPROTEIN"/>
    <property type="match status" value="1"/>
</dbReference>
<evidence type="ECO:0000256" key="2">
    <source>
        <dbReference type="ARBA" id="ARBA00006577"/>
    </source>
</evidence>
<dbReference type="HOGENOM" id="CLU_756150_0_0_5"/>
<dbReference type="PANTHER" id="PTHR43811">
    <property type="entry name" value="FKBP-TYPE PEPTIDYL-PROLYL CIS-TRANS ISOMERASE FKPA"/>
    <property type="match status" value="1"/>
</dbReference>
<dbReference type="Gene3D" id="3.10.50.40">
    <property type="match status" value="2"/>
</dbReference>
<evidence type="ECO:0000256" key="4">
    <source>
        <dbReference type="ARBA" id="ARBA00023110"/>
    </source>
</evidence>
<accession>E0TI40</accession>
<evidence type="ECO:0000313" key="11">
    <source>
        <dbReference type="Proteomes" id="UP000001302"/>
    </source>
</evidence>